<reference evidence="6 7" key="1">
    <citation type="submission" date="2017-10" db="EMBL/GenBank/DDBJ databases">
        <title>Comparative genomics in systemic dimorphic fungi from Ajellomycetaceae.</title>
        <authorList>
            <person name="Munoz J.F."/>
            <person name="Mcewen J.G."/>
            <person name="Clay O.K."/>
            <person name="Cuomo C.A."/>
        </authorList>
    </citation>
    <scope>NUCLEOTIDE SEQUENCE [LARGE SCALE GENOMIC DNA]</scope>
    <source>
        <strain evidence="6 7">UAMH7299</strain>
    </source>
</reference>
<evidence type="ECO:0000256" key="3">
    <source>
        <dbReference type="PIRSR" id="PIRSR001221-1"/>
    </source>
</evidence>
<evidence type="ECO:0000259" key="5">
    <source>
        <dbReference type="Pfam" id="PF01425"/>
    </source>
</evidence>
<name>A0A2B7YEF4_POLH7</name>
<gene>
    <name evidence="6" type="ORF">AJ80_03810</name>
</gene>
<proteinExistence type="inferred from homology"/>
<feature type="binding site" evidence="4">
    <location>
        <position position="218"/>
    </location>
    <ligand>
        <name>substrate</name>
    </ligand>
</feature>
<keyword evidence="2" id="KW-0378">Hydrolase</keyword>
<dbReference type="InterPro" id="IPR036928">
    <property type="entry name" value="AS_sf"/>
</dbReference>
<comment type="caution">
    <text evidence="6">The sequence shown here is derived from an EMBL/GenBank/DDBJ whole genome shotgun (WGS) entry which is preliminary data.</text>
</comment>
<evidence type="ECO:0000256" key="1">
    <source>
        <dbReference type="ARBA" id="ARBA00009199"/>
    </source>
</evidence>
<feature type="active site" description="Charge relay system" evidence="3">
    <location>
        <position position="218"/>
    </location>
</feature>
<dbReference type="Proteomes" id="UP000224634">
    <property type="component" value="Unassembled WGS sequence"/>
</dbReference>
<evidence type="ECO:0000256" key="4">
    <source>
        <dbReference type="PIRSR" id="PIRSR001221-2"/>
    </source>
</evidence>
<keyword evidence="7" id="KW-1185">Reference proteome</keyword>
<feature type="domain" description="Amidase" evidence="5">
    <location>
        <begin position="79"/>
        <end position="552"/>
    </location>
</feature>
<sequence>MTLSSWQEKAAAKAATTYSKIPQAWRLEQKDLNQAKQQVQLTGPFIQSFLGEKEKEIINHDTTVLAKKLASREYSAAQVTEAYCKTAAVAHQINNCLHEILFEQARERARYLDEYIGSHRKPLGPLHGVPVSLKDQFHVKGCDTTMGYIGWIGTFEGDNDPSKVRKVESQVVKELLSQGAVLYCKTSLPQTLMYGETINNIIGCTLNPVNQRLSCGGSSGGEAALQALGGSSVGFGTDIGGSVRIPAAFCGTYSIKPSWSRLSYRNVANCNPGQILYASAVGIMATSLETLPFMMKVLLDTEPWRRDPEVVPIPWRPEVEQEVLQRGRLTAAEGDRRPLKLAICWSDNYMSPHPPVTRGLKIVYEALKGIGYKAIDWNPPSHQALSQLHLDIIISDGGHDVNKQLDLSGEPIIPPIRETFKLREPFTAIKCQELAIQGLELCRAYSDYWESTANDDGQVVDAVIMPAAPHAAVIPGKYFYTGYTEVFNTVDYSSAVFPVTKADKAVDIADPNYKPFNEVDQKNWEAYDPEVYHGAPVGLQVVARRYEEEKVLAIARIIDQVLKKNNTTL</sequence>
<feature type="active site" description="Charge relay system" evidence="3">
    <location>
        <position position="134"/>
    </location>
</feature>
<feature type="binding site" evidence="4">
    <location>
        <begin position="239"/>
        <end position="242"/>
    </location>
    <ligand>
        <name>substrate</name>
    </ligand>
</feature>
<dbReference type="SUPFAM" id="SSF75304">
    <property type="entry name" value="Amidase signature (AS) enzymes"/>
    <property type="match status" value="1"/>
</dbReference>
<accession>A0A2B7YEF4</accession>
<dbReference type="PANTHER" id="PTHR46072">
    <property type="entry name" value="AMIDASE-RELATED-RELATED"/>
    <property type="match status" value="1"/>
</dbReference>
<dbReference type="PIRSF" id="PIRSF001221">
    <property type="entry name" value="Amidase_fungi"/>
    <property type="match status" value="1"/>
</dbReference>
<evidence type="ECO:0000313" key="6">
    <source>
        <dbReference type="EMBL" id="PGH19655.1"/>
    </source>
</evidence>
<comment type="similarity">
    <text evidence="1">Belongs to the amidase family.</text>
</comment>
<dbReference type="Gene3D" id="3.90.1300.10">
    <property type="entry name" value="Amidase signature (AS) domain"/>
    <property type="match status" value="1"/>
</dbReference>
<dbReference type="AlphaFoldDB" id="A0A2B7YEF4"/>
<feature type="active site" description="Acyl-ester intermediate" evidence="3">
    <location>
        <position position="242"/>
    </location>
</feature>
<organism evidence="6 7">
    <name type="scientific">Polytolypa hystricis (strain UAMH7299)</name>
    <dbReference type="NCBI Taxonomy" id="1447883"/>
    <lineage>
        <taxon>Eukaryota</taxon>
        <taxon>Fungi</taxon>
        <taxon>Dikarya</taxon>
        <taxon>Ascomycota</taxon>
        <taxon>Pezizomycotina</taxon>
        <taxon>Eurotiomycetes</taxon>
        <taxon>Eurotiomycetidae</taxon>
        <taxon>Onygenales</taxon>
        <taxon>Onygenales incertae sedis</taxon>
        <taxon>Polytolypa</taxon>
    </lineage>
</organism>
<dbReference type="OrthoDB" id="6428749at2759"/>
<dbReference type="PANTHER" id="PTHR46072:SF8">
    <property type="entry name" value="AMIDASE DOMAIN-CONTAINING PROTEIN"/>
    <property type="match status" value="1"/>
</dbReference>
<feature type="binding site" evidence="4">
    <location>
        <position position="192"/>
    </location>
    <ligand>
        <name>substrate</name>
    </ligand>
</feature>
<dbReference type="STRING" id="1447883.A0A2B7YEF4"/>
<protein>
    <recommendedName>
        <fullName evidence="5">Amidase domain-containing protein</fullName>
    </recommendedName>
</protein>
<dbReference type="GO" id="GO:0016787">
    <property type="term" value="F:hydrolase activity"/>
    <property type="evidence" value="ECO:0007669"/>
    <property type="project" value="UniProtKB-KW"/>
</dbReference>
<dbReference type="EMBL" id="PDNA01000045">
    <property type="protein sequence ID" value="PGH19655.1"/>
    <property type="molecule type" value="Genomic_DNA"/>
</dbReference>
<evidence type="ECO:0000313" key="7">
    <source>
        <dbReference type="Proteomes" id="UP000224634"/>
    </source>
</evidence>
<evidence type="ECO:0000256" key="2">
    <source>
        <dbReference type="ARBA" id="ARBA00022801"/>
    </source>
</evidence>
<dbReference type="Pfam" id="PF01425">
    <property type="entry name" value="Amidase"/>
    <property type="match status" value="1"/>
</dbReference>
<dbReference type="InterPro" id="IPR023631">
    <property type="entry name" value="Amidase_dom"/>
</dbReference>